<organism evidence="2">
    <name type="scientific">Eucampia antarctica</name>
    <dbReference type="NCBI Taxonomy" id="49252"/>
    <lineage>
        <taxon>Eukaryota</taxon>
        <taxon>Sar</taxon>
        <taxon>Stramenopiles</taxon>
        <taxon>Ochrophyta</taxon>
        <taxon>Bacillariophyta</taxon>
        <taxon>Mediophyceae</taxon>
        <taxon>Biddulphiophycidae</taxon>
        <taxon>Hemiaulales</taxon>
        <taxon>Hemiaulaceae</taxon>
        <taxon>Eucampia</taxon>
    </lineage>
</organism>
<dbReference type="EMBL" id="HBHI01005771">
    <property type="protein sequence ID" value="CAD9659113.1"/>
    <property type="molecule type" value="Transcribed_RNA"/>
</dbReference>
<reference evidence="2" key="1">
    <citation type="submission" date="2021-01" db="EMBL/GenBank/DDBJ databases">
        <authorList>
            <person name="Corre E."/>
            <person name="Pelletier E."/>
            <person name="Niang G."/>
            <person name="Scheremetjew M."/>
            <person name="Finn R."/>
            <person name="Kale V."/>
            <person name="Holt S."/>
            <person name="Cochrane G."/>
            <person name="Meng A."/>
            <person name="Brown T."/>
            <person name="Cohen L."/>
        </authorList>
    </citation>
    <scope>NUCLEOTIDE SEQUENCE</scope>
    <source>
        <strain evidence="2">CCMP1452</strain>
    </source>
</reference>
<accession>A0A7S2R2Z8</accession>
<name>A0A7S2R2Z8_9STRA</name>
<dbReference type="PANTHER" id="PTHR45184">
    <property type="entry name" value="DNAJ PROTEIN ERDJ3A"/>
    <property type="match status" value="1"/>
</dbReference>
<sequence length="220" mass="24681">MKGNAKIAYWDTGQSGATPPVLGEIKGTPTIRLYNPKKKQGNSNKKKTVLDYNNERKAKDMKKFLEGNMPSFVEVVNGKQGLASFTAKAERNGLPQVLLFTSKPKTLAMTKFFSAEFRRRLLIAEIQPTKPNKDIMDLYGVKELPALIIIPAAVDSQTADPIRFEGDGFSKNKLQMLLSTHALKDPVLPKKKEEVKDTEEKKEEVKDTEEQSSERVKVEL</sequence>
<evidence type="ECO:0000313" key="2">
    <source>
        <dbReference type="EMBL" id="CAD9659113.1"/>
    </source>
</evidence>
<evidence type="ECO:0000256" key="1">
    <source>
        <dbReference type="SAM" id="MobiDB-lite"/>
    </source>
</evidence>
<evidence type="ECO:0008006" key="3">
    <source>
        <dbReference type="Google" id="ProtNLM"/>
    </source>
</evidence>
<protein>
    <recommendedName>
        <fullName evidence="3">Thioredoxin domain-containing protein</fullName>
    </recommendedName>
</protein>
<dbReference type="InterPro" id="IPR052842">
    <property type="entry name" value="ER_Co-chaperone"/>
</dbReference>
<gene>
    <name evidence="2" type="ORF">EANT1437_LOCUS2915</name>
</gene>
<proteinExistence type="predicted"/>
<dbReference type="AlphaFoldDB" id="A0A7S2R2Z8"/>
<dbReference type="PANTHER" id="PTHR45184:SF1">
    <property type="entry name" value="DNAJ PROTEIN ERDJ3A"/>
    <property type="match status" value="1"/>
</dbReference>
<feature type="region of interest" description="Disordered" evidence="1">
    <location>
        <begin position="188"/>
        <end position="220"/>
    </location>
</feature>